<comment type="caution">
    <text evidence="2">The sequence shown here is derived from an EMBL/GenBank/DDBJ whole genome shotgun (WGS) entry which is preliminary data.</text>
</comment>
<feature type="compositionally biased region" description="Basic and acidic residues" evidence="1">
    <location>
        <begin position="41"/>
        <end position="58"/>
    </location>
</feature>
<name>A0AAE0BNE9_9CHLO</name>
<evidence type="ECO:0000256" key="1">
    <source>
        <dbReference type="SAM" id="MobiDB-lite"/>
    </source>
</evidence>
<dbReference type="AlphaFoldDB" id="A0AAE0BNE9"/>
<evidence type="ECO:0000313" key="3">
    <source>
        <dbReference type="Proteomes" id="UP001190700"/>
    </source>
</evidence>
<reference evidence="2 3" key="1">
    <citation type="journal article" date="2015" name="Genome Biol. Evol.">
        <title>Comparative Genomics of a Bacterivorous Green Alga Reveals Evolutionary Causalities and Consequences of Phago-Mixotrophic Mode of Nutrition.</title>
        <authorList>
            <person name="Burns J.A."/>
            <person name="Paasch A."/>
            <person name="Narechania A."/>
            <person name="Kim E."/>
        </authorList>
    </citation>
    <scope>NUCLEOTIDE SEQUENCE [LARGE SCALE GENOMIC DNA]</scope>
    <source>
        <strain evidence="2 3">PLY_AMNH</strain>
    </source>
</reference>
<dbReference type="Proteomes" id="UP001190700">
    <property type="component" value="Unassembled WGS sequence"/>
</dbReference>
<organism evidence="2 3">
    <name type="scientific">Cymbomonas tetramitiformis</name>
    <dbReference type="NCBI Taxonomy" id="36881"/>
    <lineage>
        <taxon>Eukaryota</taxon>
        <taxon>Viridiplantae</taxon>
        <taxon>Chlorophyta</taxon>
        <taxon>Pyramimonadophyceae</taxon>
        <taxon>Pyramimonadales</taxon>
        <taxon>Pyramimonadaceae</taxon>
        <taxon>Cymbomonas</taxon>
    </lineage>
</organism>
<feature type="region of interest" description="Disordered" evidence="1">
    <location>
        <begin position="41"/>
        <end position="62"/>
    </location>
</feature>
<keyword evidence="3" id="KW-1185">Reference proteome</keyword>
<gene>
    <name evidence="2" type="ORF">CYMTET_50839</name>
</gene>
<evidence type="ECO:0000313" key="2">
    <source>
        <dbReference type="EMBL" id="KAK3239219.1"/>
    </source>
</evidence>
<proteinExistence type="predicted"/>
<dbReference type="EMBL" id="LGRX02033990">
    <property type="protein sequence ID" value="KAK3239219.1"/>
    <property type="molecule type" value="Genomic_DNA"/>
</dbReference>
<accession>A0AAE0BNE9</accession>
<protein>
    <submittedName>
        <fullName evidence="2">Uncharacterized protein</fullName>
    </submittedName>
</protein>
<feature type="region of interest" description="Disordered" evidence="1">
    <location>
        <begin position="1"/>
        <end position="24"/>
    </location>
</feature>
<feature type="compositionally biased region" description="Basic and acidic residues" evidence="1">
    <location>
        <begin position="1"/>
        <end position="13"/>
    </location>
</feature>
<sequence length="174" mass="20332">MDEFQQQDRDYDQGKQTNGEEDCPQTYEDFWRSSINQNDERLRDAGKDPYEPLKEPFGKHGNRLKRGLPQDDVYLCYGCAKTTSAKLECCQCLEIFRERASCAANDDWERAFFCSNDCYVNHWEEHKERHGPSTAGPTRMDSRIHEFEAAKGYGALWDSDLLKRLNFAKCVPIW</sequence>